<evidence type="ECO:0000313" key="2">
    <source>
        <dbReference type="Proteomes" id="UP000800200"/>
    </source>
</evidence>
<dbReference type="Proteomes" id="UP000800200">
    <property type="component" value="Unassembled WGS sequence"/>
</dbReference>
<dbReference type="PANTHER" id="PTHR11695">
    <property type="entry name" value="ALCOHOL DEHYDROGENASE RELATED"/>
    <property type="match status" value="1"/>
</dbReference>
<organism evidence="1 2">
    <name type="scientific">Zopfia rhizophila CBS 207.26</name>
    <dbReference type="NCBI Taxonomy" id="1314779"/>
    <lineage>
        <taxon>Eukaryota</taxon>
        <taxon>Fungi</taxon>
        <taxon>Dikarya</taxon>
        <taxon>Ascomycota</taxon>
        <taxon>Pezizomycotina</taxon>
        <taxon>Dothideomycetes</taxon>
        <taxon>Dothideomycetes incertae sedis</taxon>
        <taxon>Zopfiaceae</taxon>
        <taxon>Zopfia</taxon>
    </lineage>
</organism>
<dbReference type="InterPro" id="IPR011032">
    <property type="entry name" value="GroES-like_sf"/>
</dbReference>
<evidence type="ECO:0000313" key="1">
    <source>
        <dbReference type="EMBL" id="KAF2176421.1"/>
    </source>
</evidence>
<accession>A0A6A6DAB5</accession>
<protein>
    <recommendedName>
        <fullName evidence="3">GroES-like protein</fullName>
    </recommendedName>
</protein>
<name>A0A6A6DAB5_9PEZI</name>
<dbReference type="GO" id="GO:0005739">
    <property type="term" value="C:mitochondrion"/>
    <property type="evidence" value="ECO:0007669"/>
    <property type="project" value="TreeGrafter"/>
</dbReference>
<sequence length="211" mass="22832">MTDEISFLSRPDELLIKVCAAAINPVDIQLWGNHFVGGVLSKKEKRTGRDYSRTIVGVGSELGRDQYINFTDKDPICKKPTCWTHEEGAAVPLVAMTAFACLHWSPAEKKEGGMRRAVDAGTSSGVGIWCVQLAKKLFNCHVIGICSGGNADFFRLRAAPPLGSLYSIVGDKTSRMAMGGSATYFTFGVVVQEVVKGVLDDGSESWKRGLI</sequence>
<dbReference type="Gene3D" id="3.40.50.720">
    <property type="entry name" value="NAD(P)-binding Rossmann-like Domain"/>
    <property type="match status" value="1"/>
</dbReference>
<reference evidence="1" key="1">
    <citation type="journal article" date="2020" name="Stud. Mycol.">
        <title>101 Dothideomycetes genomes: a test case for predicting lifestyles and emergence of pathogens.</title>
        <authorList>
            <person name="Haridas S."/>
            <person name="Albert R."/>
            <person name="Binder M."/>
            <person name="Bloem J."/>
            <person name="Labutti K."/>
            <person name="Salamov A."/>
            <person name="Andreopoulos B."/>
            <person name="Baker S."/>
            <person name="Barry K."/>
            <person name="Bills G."/>
            <person name="Bluhm B."/>
            <person name="Cannon C."/>
            <person name="Castanera R."/>
            <person name="Culley D."/>
            <person name="Daum C."/>
            <person name="Ezra D."/>
            <person name="Gonzalez J."/>
            <person name="Henrissat B."/>
            <person name="Kuo A."/>
            <person name="Liang C."/>
            <person name="Lipzen A."/>
            <person name="Lutzoni F."/>
            <person name="Magnuson J."/>
            <person name="Mondo S."/>
            <person name="Nolan M."/>
            <person name="Ohm R."/>
            <person name="Pangilinan J."/>
            <person name="Park H.-J."/>
            <person name="Ramirez L."/>
            <person name="Alfaro M."/>
            <person name="Sun H."/>
            <person name="Tritt A."/>
            <person name="Yoshinaga Y."/>
            <person name="Zwiers L.-H."/>
            <person name="Turgeon B."/>
            <person name="Goodwin S."/>
            <person name="Spatafora J."/>
            <person name="Crous P."/>
            <person name="Grigoriev I."/>
        </authorList>
    </citation>
    <scope>NUCLEOTIDE SEQUENCE</scope>
    <source>
        <strain evidence="1">CBS 207.26</strain>
    </source>
</reference>
<dbReference type="Gene3D" id="3.90.180.10">
    <property type="entry name" value="Medium-chain alcohol dehydrogenases, catalytic domain"/>
    <property type="match status" value="2"/>
</dbReference>
<dbReference type="InterPro" id="IPR036291">
    <property type="entry name" value="NAD(P)-bd_dom_sf"/>
</dbReference>
<dbReference type="PANTHER" id="PTHR11695:SF647">
    <property type="entry name" value="ENOYL REDUCTASE (ER) DOMAIN-CONTAINING PROTEIN"/>
    <property type="match status" value="1"/>
</dbReference>
<dbReference type="SUPFAM" id="SSF51735">
    <property type="entry name" value="NAD(P)-binding Rossmann-fold domains"/>
    <property type="match status" value="1"/>
</dbReference>
<dbReference type="AlphaFoldDB" id="A0A6A6DAB5"/>
<dbReference type="EMBL" id="ML994710">
    <property type="protein sequence ID" value="KAF2176421.1"/>
    <property type="molecule type" value="Genomic_DNA"/>
</dbReference>
<gene>
    <name evidence="1" type="ORF">K469DRAFT_723262</name>
</gene>
<dbReference type="OrthoDB" id="201656at2759"/>
<dbReference type="SUPFAM" id="SSF50129">
    <property type="entry name" value="GroES-like"/>
    <property type="match status" value="1"/>
</dbReference>
<dbReference type="InterPro" id="IPR050700">
    <property type="entry name" value="YIM1/Zinc_Alcohol_DH_Fams"/>
</dbReference>
<evidence type="ECO:0008006" key="3">
    <source>
        <dbReference type="Google" id="ProtNLM"/>
    </source>
</evidence>
<proteinExistence type="predicted"/>
<keyword evidence="2" id="KW-1185">Reference proteome</keyword>